<evidence type="ECO:0000313" key="5">
    <source>
        <dbReference type="EMBL" id="AJI52595.1"/>
    </source>
</evidence>
<keyword evidence="2" id="KW-0680">Restriction system</keyword>
<gene>
    <name evidence="5" type="ORF">LA55_272</name>
</gene>
<dbReference type="EMBL" id="CP009440">
    <property type="protein sequence ID" value="AJI52595.1"/>
    <property type="molecule type" value="Genomic_DNA"/>
</dbReference>
<dbReference type="PANTHER" id="PTHR30408">
    <property type="entry name" value="TYPE-1 RESTRICTION ENZYME ECOKI SPECIFICITY PROTEIN"/>
    <property type="match status" value="1"/>
</dbReference>
<dbReference type="InterPro" id="IPR044946">
    <property type="entry name" value="Restrct_endonuc_typeI_TRD_sf"/>
</dbReference>
<dbReference type="Gene3D" id="3.90.220.20">
    <property type="entry name" value="DNA methylase specificity domains"/>
    <property type="match status" value="2"/>
</dbReference>
<evidence type="ECO:0000259" key="4">
    <source>
        <dbReference type="Pfam" id="PF01420"/>
    </source>
</evidence>
<comment type="similarity">
    <text evidence="1">Belongs to the type-I restriction system S methylase family.</text>
</comment>
<evidence type="ECO:0000256" key="3">
    <source>
        <dbReference type="ARBA" id="ARBA00023125"/>
    </source>
</evidence>
<dbReference type="RefSeq" id="WP_050022765.1">
    <property type="nucleotide sequence ID" value="NZ_CP009440.1"/>
</dbReference>
<reference evidence="5 6" key="1">
    <citation type="journal article" date="2015" name="Genome Announc.">
        <title>Genome sequencing of 18 francisella strains to aid in assay development and testing.</title>
        <authorList>
            <person name="Johnson S.L."/>
            <person name="Daligault H.E."/>
            <person name="Davenport K.W."/>
            <person name="Coyne S.R."/>
            <person name="Frey K.G."/>
            <person name="Koroleva G.I."/>
            <person name="Broomall S.M."/>
            <person name="Bishop-Lilly K.A."/>
            <person name="Bruce D.C."/>
            <person name="Chertkov O."/>
            <person name="Freitas T."/>
            <person name="Jaissle J."/>
            <person name="Ladner J.T."/>
            <person name="Rosenzweig C.N."/>
            <person name="Gibbons H.S."/>
            <person name="Palacios G.F."/>
            <person name="Redden C.L."/>
            <person name="Xu Y."/>
            <person name="Minogue T.D."/>
            <person name="Chain P.S."/>
        </authorList>
    </citation>
    <scope>NUCLEOTIDE SEQUENCE [LARGE SCALE GENOMIC DNA]</scope>
    <source>
        <strain evidence="5 6">GA01-2794</strain>
    </source>
</reference>
<dbReference type="KEGG" id="fpz:LA55_272"/>
<dbReference type="SUPFAM" id="SSF116734">
    <property type="entry name" value="DNA methylase specificity domain"/>
    <property type="match status" value="2"/>
</dbReference>
<protein>
    <submittedName>
        <fullName evidence="5">Type I restriction modification DNA specificity domain protein</fullName>
    </submittedName>
</protein>
<dbReference type="InterPro" id="IPR000055">
    <property type="entry name" value="Restrct_endonuc_typeI_TRD"/>
</dbReference>
<proteinExistence type="inferred from homology"/>
<dbReference type="AlphaFoldDB" id="A0A0B6CUS0"/>
<evidence type="ECO:0000256" key="1">
    <source>
        <dbReference type="ARBA" id="ARBA00010923"/>
    </source>
</evidence>
<dbReference type="REBASE" id="102492">
    <property type="entry name" value="S.Fph2794II"/>
</dbReference>
<sequence length="404" mass="46644">MSNIPKLRFKEFSGEFYNEVLDNLIKVTSKKFDSSKTKEIKKCVELEHLSQETGILLGYTNSNEQISIKNSFENGQVLFGKLRPYLKKFWQASFDGVCSSEIWVLNGKKLINAYVYYIVQTNKFSQMANISSGSKMPRADWQYMSQIPFNYPTKPEQQKIASFLTSVDKKIELLTQKEKLLKDYKKGIMQKIFSQEIRFKADDGSEFSEWVEKRLGSIVLLMQSGLSRLLSDTDIGLPVVRSNNLINNKLDILDVKYWYANDPQGANTKSYYLKDGDVLVNFINSIAQIGKVAKYQDILGRDTIFTTNIMRLQFTNDINPDFIFNYFQTEKYKNHIQSITKPAVNQASFTTKDFNKLVVPTPCLEEQNKIANFLSAIDSKIEQVTKQLERTKEFKKGLLQQMFV</sequence>
<dbReference type="Proteomes" id="UP000031830">
    <property type="component" value="Chromosome"/>
</dbReference>
<dbReference type="OrthoDB" id="9798929at2"/>
<dbReference type="Pfam" id="PF01420">
    <property type="entry name" value="Methylase_S"/>
    <property type="match status" value="2"/>
</dbReference>
<feature type="domain" description="Type I restriction modification DNA specificity" evidence="4">
    <location>
        <begin position="209"/>
        <end position="384"/>
    </location>
</feature>
<name>A0A0B6CUS0_9GAMM</name>
<organism evidence="5 6">
    <name type="scientific">Francisella philomiragia</name>
    <dbReference type="NCBI Taxonomy" id="28110"/>
    <lineage>
        <taxon>Bacteria</taxon>
        <taxon>Pseudomonadati</taxon>
        <taxon>Pseudomonadota</taxon>
        <taxon>Gammaproteobacteria</taxon>
        <taxon>Thiotrichales</taxon>
        <taxon>Francisellaceae</taxon>
        <taxon>Francisella</taxon>
    </lineage>
</organism>
<dbReference type="PANTHER" id="PTHR30408:SF12">
    <property type="entry name" value="TYPE I RESTRICTION ENZYME MJAVIII SPECIFICITY SUBUNIT"/>
    <property type="match status" value="1"/>
</dbReference>
<dbReference type="GO" id="GO:0003677">
    <property type="term" value="F:DNA binding"/>
    <property type="evidence" value="ECO:0007669"/>
    <property type="project" value="UniProtKB-KW"/>
</dbReference>
<evidence type="ECO:0000313" key="6">
    <source>
        <dbReference type="Proteomes" id="UP000031830"/>
    </source>
</evidence>
<dbReference type="CDD" id="cd17517">
    <property type="entry name" value="RMtype1_S_EcoKI_StySPI-TRD2-CR2_like"/>
    <property type="match status" value="1"/>
</dbReference>
<feature type="domain" description="Type I restriction modification DNA specificity" evidence="4">
    <location>
        <begin position="95"/>
        <end position="181"/>
    </location>
</feature>
<keyword evidence="3" id="KW-0238">DNA-binding</keyword>
<accession>A0A0B6CUS0</accession>
<dbReference type="GO" id="GO:0009307">
    <property type="term" value="P:DNA restriction-modification system"/>
    <property type="evidence" value="ECO:0007669"/>
    <property type="project" value="UniProtKB-KW"/>
</dbReference>
<dbReference type="InterPro" id="IPR052021">
    <property type="entry name" value="Type-I_RS_S_subunit"/>
</dbReference>
<evidence type="ECO:0000256" key="2">
    <source>
        <dbReference type="ARBA" id="ARBA00022747"/>
    </source>
</evidence>